<comment type="caution">
    <text evidence="1">The sequence shown here is derived from an EMBL/GenBank/DDBJ whole genome shotgun (WGS) entry which is preliminary data.</text>
</comment>
<protein>
    <submittedName>
        <fullName evidence="1">Uncharacterized protein</fullName>
    </submittedName>
</protein>
<evidence type="ECO:0000313" key="2">
    <source>
        <dbReference type="Proteomes" id="UP000460272"/>
    </source>
</evidence>
<organism evidence="1 2">
    <name type="scientific">Trebonia kvetii</name>
    <dbReference type="NCBI Taxonomy" id="2480626"/>
    <lineage>
        <taxon>Bacteria</taxon>
        <taxon>Bacillati</taxon>
        <taxon>Actinomycetota</taxon>
        <taxon>Actinomycetes</taxon>
        <taxon>Streptosporangiales</taxon>
        <taxon>Treboniaceae</taxon>
        <taxon>Trebonia</taxon>
    </lineage>
</organism>
<proteinExistence type="predicted"/>
<evidence type="ECO:0000313" key="1">
    <source>
        <dbReference type="EMBL" id="TVZ05040.1"/>
    </source>
</evidence>
<name>A0A6P2C1L2_9ACTN</name>
<keyword evidence="2" id="KW-1185">Reference proteome</keyword>
<reference evidence="1 2" key="1">
    <citation type="submission" date="2018-11" db="EMBL/GenBank/DDBJ databases">
        <title>Trebonia kvetii gen.nov., sp.nov., a novel acidophilic actinobacterium, and proposal of the new actinobacterial family Treboniaceae fam. nov.</title>
        <authorList>
            <person name="Rapoport D."/>
            <person name="Sagova-Mareckova M."/>
            <person name="Sedlacek I."/>
            <person name="Provaznik J."/>
            <person name="Kralova S."/>
            <person name="Pavlinic D."/>
            <person name="Benes V."/>
            <person name="Kopecky J."/>
        </authorList>
    </citation>
    <scope>NUCLEOTIDE SEQUENCE [LARGE SCALE GENOMIC DNA]</scope>
    <source>
        <strain evidence="1 2">15Tr583</strain>
    </source>
</reference>
<accession>A0A6P2C1L2</accession>
<dbReference type="RefSeq" id="WP_145852747.1">
    <property type="nucleotide sequence ID" value="NZ_RPFW01000002.1"/>
</dbReference>
<sequence length="565" mass="63298">MAELGLEPALSLLVTVYILHIGRIIAEEMAATAGFPGFPDDPGKRLELTRCLENRNLDPLWSARLIEQLDRRVHAAADDAMADEAWSPEELLLATAILSRGERAEQQTREMSRVLSIVGTRAAHREDIEYWTPGIKGIAQITRLMIEAVIPTRIGTMQNLADPDSGLRLIATLGGALFLGHSIALLTRQDAALPRSPYAAFGERIAMQTNAMGQQRVRVPGPDEAERYRAGVERFARSGDSVFAIEHPFHFRVLLEVLSDENRRYPAEPVLNVEALRRILPPGISFWSHVVWSREQLPVVANRLRHPDRPRADAFIQHYAAFGRTPHTSSFTHLDYEVRSPVGDAFSTAPWPAAFEDYRGRKDVQNMPNSVCQAMRTIDQEKSAGRMWRGKPEESDLRWLGGQLVTWDGYGEPDGALADRIWHPEHWTGQAFPIAAMAEIRTGAWLLEALRLRLATAVSLLTQAGSERHQDQQRYDREAKADEELRCVLEIMVLFATGYLSGDDDGIPGLRMSLSRLRGSSWFTSLGPAMHERLDYLVSCLDELGGKLEAEVRMARDAVKRLPPQ</sequence>
<gene>
    <name evidence="1" type="ORF">EAS64_10490</name>
</gene>
<dbReference type="AlphaFoldDB" id="A0A6P2C1L2"/>
<dbReference type="EMBL" id="RPFW01000002">
    <property type="protein sequence ID" value="TVZ05040.1"/>
    <property type="molecule type" value="Genomic_DNA"/>
</dbReference>
<dbReference type="Proteomes" id="UP000460272">
    <property type="component" value="Unassembled WGS sequence"/>
</dbReference>